<feature type="compositionally biased region" description="Pro residues" evidence="1">
    <location>
        <begin position="116"/>
        <end position="125"/>
    </location>
</feature>
<dbReference type="EMBL" id="OCNJ01000017">
    <property type="protein sequence ID" value="SOE01309.1"/>
    <property type="molecule type" value="Genomic_DNA"/>
</dbReference>
<accession>A0A286H1U4</accession>
<proteinExistence type="predicted"/>
<sequence length="161" mass="17159">MRGLPVHNAALRVEALGFRPWDLEAAGFGQALLGVVVTPWCMNVVLLPAEASGWADLEEGAKHDLDLPCGRVTFTAGRLEGVGPLLTCSLFSPMQDFADHDGAMITARFALGDLLTPPPAEAPAPEPRRRRTEGPAPMGGPDLSRRAALGMSRTPRGRTPR</sequence>
<protein>
    <submittedName>
        <fullName evidence="2">[NiFe] hydrogenase assembly chaperone, HybE family</fullName>
    </submittedName>
</protein>
<name>A0A286H1U4_9PROT</name>
<dbReference type="Gene3D" id="3.30.1460.40">
    <property type="entry name" value="[NiFe]-hydrogenase assembly chaperone, HybE"/>
    <property type="match status" value="1"/>
</dbReference>
<dbReference type="NCBIfam" id="TIGR03993">
    <property type="entry name" value="hydrog_HybE"/>
    <property type="match status" value="1"/>
</dbReference>
<dbReference type="AlphaFoldDB" id="A0A286H1U4"/>
<keyword evidence="3" id="KW-1185">Reference proteome</keyword>
<dbReference type="InterPro" id="IPR023994">
    <property type="entry name" value="NiFe-hyd_HybE"/>
</dbReference>
<dbReference type="InterPro" id="IPR038530">
    <property type="entry name" value="NiFe-hyd_HybE_sf"/>
</dbReference>
<dbReference type="Proteomes" id="UP000219621">
    <property type="component" value="Unassembled WGS sequence"/>
</dbReference>
<organism evidence="2 3">
    <name type="scientific">Caenispirillum bisanense</name>
    <dbReference type="NCBI Taxonomy" id="414052"/>
    <lineage>
        <taxon>Bacteria</taxon>
        <taxon>Pseudomonadati</taxon>
        <taxon>Pseudomonadota</taxon>
        <taxon>Alphaproteobacteria</taxon>
        <taxon>Rhodospirillales</taxon>
        <taxon>Novispirillaceae</taxon>
        <taxon>Caenispirillum</taxon>
    </lineage>
</organism>
<feature type="region of interest" description="Disordered" evidence="1">
    <location>
        <begin position="115"/>
        <end position="161"/>
    </location>
</feature>
<gene>
    <name evidence="2" type="ORF">SAMN05421508_11751</name>
</gene>
<evidence type="ECO:0000256" key="1">
    <source>
        <dbReference type="SAM" id="MobiDB-lite"/>
    </source>
</evidence>
<evidence type="ECO:0000313" key="3">
    <source>
        <dbReference type="Proteomes" id="UP000219621"/>
    </source>
</evidence>
<evidence type="ECO:0000313" key="2">
    <source>
        <dbReference type="EMBL" id="SOE01309.1"/>
    </source>
</evidence>
<dbReference type="Pfam" id="PF11939">
    <property type="entry name" value="NiFe-hyd_HybE"/>
    <property type="match status" value="1"/>
</dbReference>
<reference evidence="2 3" key="1">
    <citation type="submission" date="2017-09" db="EMBL/GenBank/DDBJ databases">
        <authorList>
            <person name="Ehlers B."/>
            <person name="Leendertz F.H."/>
        </authorList>
    </citation>
    <scope>NUCLEOTIDE SEQUENCE [LARGE SCALE GENOMIC DNA]</scope>
    <source>
        <strain evidence="2 3">USBA 140</strain>
    </source>
</reference>